<protein>
    <submittedName>
        <fullName evidence="3">Uncharacterized protein</fullName>
    </submittedName>
</protein>
<proteinExistence type="inferred from homology"/>
<dbReference type="PANTHER" id="PTHR33365:SF4">
    <property type="entry name" value="CYCLOCHLOROTINE BIOSYNTHESIS PROTEIN O"/>
    <property type="match status" value="1"/>
</dbReference>
<evidence type="ECO:0000256" key="1">
    <source>
        <dbReference type="ARBA" id="ARBA00004685"/>
    </source>
</evidence>
<name>A0A8K0NEF5_9HYPO</name>
<evidence type="ECO:0000256" key="2">
    <source>
        <dbReference type="ARBA" id="ARBA00035112"/>
    </source>
</evidence>
<dbReference type="Pfam" id="PF11807">
    <property type="entry name" value="UstYa"/>
    <property type="match status" value="1"/>
</dbReference>
<dbReference type="OrthoDB" id="3687641at2759"/>
<dbReference type="GO" id="GO:0043386">
    <property type="term" value="P:mycotoxin biosynthetic process"/>
    <property type="evidence" value="ECO:0007669"/>
    <property type="project" value="InterPro"/>
</dbReference>
<comment type="similarity">
    <text evidence="2">Belongs to the ustYa family.</text>
</comment>
<accession>A0A8K0NEF5</accession>
<dbReference type="AlphaFoldDB" id="A0A8K0NEF5"/>
<evidence type="ECO:0000313" key="3">
    <source>
        <dbReference type="EMBL" id="KAG5915915.1"/>
    </source>
</evidence>
<keyword evidence="4" id="KW-1185">Reference proteome</keyword>
<evidence type="ECO:0000313" key="4">
    <source>
        <dbReference type="Proteomes" id="UP000811619"/>
    </source>
</evidence>
<dbReference type="EMBL" id="SRPY01000938">
    <property type="protein sequence ID" value="KAG5915915.1"/>
    <property type="molecule type" value="Genomic_DNA"/>
</dbReference>
<gene>
    <name evidence="3" type="ORF">E4U42_007877</name>
</gene>
<dbReference type="PANTHER" id="PTHR33365">
    <property type="entry name" value="YALI0B05434P"/>
    <property type="match status" value="1"/>
</dbReference>
<comment type="caution">
    <text evidence="3">The sequence shown here is derived from an EMBL/GenBank/DDBJ whole genome shotgun (WGS) entry which is preliminary data.</text>
</comment>
<dbReference type="Proteomes" id="UP000811619">
    <property type="component" value="Unassembled WGS sequence"/>
</dbReference>
<comment type="pathway">
    <text evidence="1">Mycotoxin biosynthesis.</text>
</comment>
<reference evidence="3" key="1">
    <citation type="journal article" date="2020" name="bioRxiv">
        <title>Whole genome comparisons of ergot fungi reveals the divergence and evolution of species within the genus Claviceps are the result of varying mechanisms driving genome evolution and host range expansion.</title>
        <authorList>
            <person name="Wyka S.A."/>
            <person name="Mondo S.J."/>
            <person name="Liu M."/>
            <person name="Dettman J."/>
            <person name="Nalam V."/>
            <person name="Broders K.D."/>
        </authorList>
    </citation>
    <scope>NUCLEOTIDE SEQUENCE</scope>
    <source>
        <strain evidence="3">CCC 489</strain>
    </source>
</reference>
<dbReference type="InterPro" id="IPR021765">
    <property type="entry name" value="UstYa-like"/>
</dbReference>
<sequence>MVNHTLPIPGDDGYYITSLDVFHQLHCLNLVRQAVYDRVDWTNRDEYLAIDHLDHCIDSLRQSLQCNADITPITWIWSDQRNRALKEARMIHTSLDFEAIRDWGEEHEMKIPFDFTAKVNNDPLKWGAGV</sequence>
<organism evidence="3 4">
    <name type="scientific">Claviceps africana</name>
    <dbReference type="NCBI Taxonomy" id="83212"/>
    <lineage>
        <taxon>Eukaryota</taxon>
        <taxon>Fungi</taxon>
        <taxon>Dikarya</taxon>
        <taxon>Ascomycota</taxon>
        <taxon>Pezizomycotina</taxon>
        <taxon>Sordariomycetes</taxon>
        <taxon>Hypocreomycetidae</taxon>
        <taxon>Hypocreales</taxon>
        <taxon>Clavicipitaceae</taxon>
        <taxon>Claviceps</taxon>
    </lineage>
</organism>